<evidence type="ECO:0000313" key="2">
    <source>
        <dbReference type="EMBL" id="CEM11742.1"/>
    </source>
</evidence>
<evidence type="ECO:0000256" key="1">
    <source>
        <dbReference type="SAM" id="SignalP"/>
    </source>
</evidence>
<feature type="chain" id="PRO_5013130835" evidence="1">
    <location>
        <begin position="16"/>
        <end position="263"/>
    </location>
</feature>
<proteinExistence type="predicted"/>
<dbReference type="PhylomeDB" id="A0A0G4FEX7"/>
<accession>A0A0G4FEX7</accession>
<dbReference type="EMBL" id="CDMZ01000320">
    <property type="protein sequence ID" value="CEM11742.1"/>
    <property type="molecule type" value="Genomic_DNA"/>
</dbReference>
<organism evidence="2">
    <name type="scientific">Chromera velia CCMP2878</name>
    <dbReference type="NCBI Taxonomy" id="1169474"/>
    <lineage>
        <taxon>Eukaryota</taxon>
        <taxon>Sar</taxon>
        <taxon>Alveolata</taxon>
        <taxon>Colpodellida</taxon>
        <taxon>Chromeraceae</taxon>
        <taxon>Chromera</taxon>
    </lineage>
</organism>
<gene>
    <name evidence="2" type="ORF">Cvel_16640</name>
</gene>
<protein>
    <submittedName>
        <fullName evidence="2">Uncharacterized protein</fullName>
    </submittedName>
</protein>
<keyword evidence="1" id="KW-0732">Signal</keyword>
<dbReference type="VEuPathDB" id="CryptoDB:Cvel_16640"/>
<reference evidence="2" key="1">
    <citation type="submission" date="2014-11" db="EMBL/GenBank/DDBJ databases">
        <authorList>
            <person name="Otto D Thomas"/>
            <person name="Naeem Raeece"/>
        </authorList>
    </citation>
    <scope>NUCLEOTIDE SEQUENCE</scope>
</reference>
<dbReference type="AlphaFoldDB" id="A0A0G4FEX7"/>
<name>A0A0G4FEX7_9ALVE</name>
<sequence>MKFLSLAFLPMVAHSVIDKFGNLGDIGKFDLGGLDLLGGGKKVGSLKTPWSRGGALPKKGPFSASVPICLFVDEYTNTTVVEVDGISVDLVCQRVEDGGGVESTASFLTFNVDRDSDISVATEFNTNFQPPIDSFTLCDREMGGLSEDFYTFTTGMPADDLERQMPYECLLLSELDDELSTRPETSASEWMLVKFENGISINFSSASVGLFASNTIELSKGFKSLCGVWGTFDIIVPEGVPFSIAGYDDGKKNMKERYYTPEE</sequence>
<feature type="signal peptide" evidence="1">
    <location>
        <begin position="1"/>
        <end position="15"/>
    </location>
</feature>